<evidence type="ECO:0000313" key="5">
    <source>
        <dbReference type="Proteomes" id="UP001318040"/>
    </source>
</evidence>
<accession>A0AAJ7X3Y4</accession>
<dbReference type="Gene3D" id="1.25.40.420">
    <property type="match status" value="1"/>
</dbReference>
<dbReference type="InterPro" id="IPR012983">
    <property type="entry name" value="PHR"/>
</dbReference>
<dbReference type="InterPro" id="IPR011333">
    <property type="entry name" value="SKP1/BTB/POZ_sf"/>
</dbReference>
<dbReference type="Gene3D" id="2.60.120.820">
    <property type="entry name" value="PHR domain"/>
    <property type="match status" value="1"/>
</dbReference>
<dbReference type="GO" id="GO:0022008">
    <property type="term" value="P:neurogenesis"/>
    <property type="evidence" value="ECO:0007669"/>
    <property type="project" value="TreeGrafter"/>
</dbReference>
<dbReference type="SUPFAM" id="SSF54695">
    <property type="entry name" value="POZ domain"/>
    <property type="match status" value="1"/>
</dbReference>
<protein>
    <submittedName>
        <fullName evidence="6">BTB/POZ domain-containing protein 6-B-like isoform X1</fullName>
    </submittedName>
</protein>
<keyword evidence="5" id="KW-1185">Reference proteome</keyword>
<evidence type="ECO:0000256" key="1">
    <source>
        <dbReference type="ARBA" id="ARBA00004496"/>
    </source>
</evidence>
<evidence type="ECO:0000259" key="4">
    <source>
        <dbReference type="PROSITE" id="PS50097"/>
    </source>
</evidence>
<proteinExistence type="predicted"/>
<dbReference type="InterPro" id="IPR038648">
    <property type="entry name" value="PHR_sf"/>
</dbReference>
<dbReference type="SMART" id="SM00225">
    <property type="entry name" value="BTB"/>
    <property type="match status" value="1"/>
</dbReference>
<dbReference type="Proteomes" id="UP001318040">
    <property type="component" value="Chromosome 31"/>
</dbReference>
<gene>
    <name evidence="6" type="primary">LOC116947944</name>
</gene>
<reference evidence="6" key="1">
    <citation type="submission" date="2025-08" db="UniProtKB">
        <authorList>
            <consortium name="RefSeq"/>
        </authorList>
    </citation>
    <scope>IDENTIFICATION</scope>
    <source>
        <tissue evidence="6">Sperm</tissue>
    </source>
</reference>
<dbReference type="Pfam" id="PF00651">
    <property type="entry name" value="BTB"/>
    <property type="match status" value="1"/>
</dbReference>
<name>A0AAJ7X3Y4_PETMA</name>
<dbReference type="AlphaFoldDB" id="A0AAJ7X3Y4"/>
<dbReference type="RefSeq" id="XP_032820177.1">
    <property type="nucleotide sequence ID" value="XM_032964286.1"/>
</dbReference>
<dbReference type="Pfam" id="PF07707">
    <property type="entry name" value="BACK"/>
    <property type="match status" value="1"/>
</dbReference>
<dbReference type="InterPro" id="IPR000210">
    <property type="entry name" value="BTB/POZ_dom"/>
</dbReference>
<dbReference type="GO" id="GO:0005829">
    <property type="term" value="C:cytosol"/>
    <property type="evidence" value="ECO:0007669"/>
    <property type="project" value="TreeGrafter"/>
</dbReference>
<dbReference type="Gene3D" id="3.30.710.10">
    <property type="entry name" value="Potassium Channel Kv1.1, Chain A"/>
    <property type="match status" value="1"/>
</dbReference>
<dbReference type="PROSITE" id="PS50097">
    <property type="entry name" value="BTB"/>
    <property type="match status" value="1"/>
</dbReference>
<feature type="region of interest" description="Disordered" evidence="3">
    <location>
        <begin position="40"/>
        <end position="64"/>
    </location>
</feature>
<evidence type="ECO:0000256" key="3">
    <source>
        <dbReference type="SAM" id="MobiDB-lite"/>
    </source>
</evidence>
<keyword evidence="2" id="KW-0963">Cytoplasm</keyword>
<dbReference type="Pfam" id="PF08005">
    <property type="entry name" value="PHR"/>
    <property type="match status" value="1"/>
</dbReference>
<sequence length="507" mass="54643">MRCLHAIFTLLPEALKRSKMKKMAKAKRLPVCCEFHSARGATKKRGRTPDERQGGAPGPGCSEETRFAEAAREGEAVSRHPFAESNELVADVHFVVGPSDRARRVPAHKRILAVESRVFDAMFFGDASTDEVEFHIPDVEPASFLCMIRCIYCEEAPLQVDTALSTLRAAKRFAVARLARTCRAFLEGSLSHENACALLAQSVALHEQGLAERCWELIDAQAELALGSRSFLQLDRATVESILRRESLTAREASVFEAALAWSGAECQRQGLELTAKNKRKALGGALHLVRIPAMSVEEFANGAAQSGVLSAEETNSIFLFYTARQKPKLDFLCVPRKGLATSRCLRFQSSCSHGGGIDGIGGGADQRRYQSGGGGRCDAVRFKVDRRIFLTGLGLYGPRSGAAECAATVDIKRRGATLARLSAPLLSSGGSARPVAVWFEHAVQVEPHVFHTASAVLVGAEVGYSGEDGLAEVRCDGVAFLFQCAPESEGGTGVLSGQIPVLMFYA</sequence>
<organism evidence="5 6">
    <name type="scientific">Petromyzon marinus</name>
    <name type="common">Sea lamprey</name>
    <dbReference type="NCBI Taxonomy" id="7757"/>
    <lineage>
        <taxon>Eukaryota</taxon>
        <taxon>Metazoa</taxon>
        <taxon>Chordata</taxon>
        <taxon>Craniata</taxon>
        <taxon>Vertebrata</taxon>
        <taxon>Cyclostomata</taxon>
        <taxon>Hyperoartia</taxon>
        <taxon>Petromyzontiformes</taxon>
        <taxon>Petromyzontidae</taxon>
        <taxon>Petromyzon</taxon>
    </lineage>
</organism>
<dbReference type="KEGG" id="pmrn:116947944"/>
<dbReference type="InterPro" id="IPR011705">
    <property type="entry name" value="BACK"/>
</dbReference>
<evidence type="ECO:0000256" key="2">
    <source>
        <dbReference type="ARBA" id="ARBA00022490"/>
    </source>
</evidence>
<feature type="domain" description="BTB" evidence="4">
    <location>
        <begin position="90"/>
        <end position="160"/>
    </location>
</feature>
<evidence type="ECO:0000313" key="6">
    <source>
        <dbReference type="RefSeq" id="XP_032820177.1"/>
    </source>
</evidence>
<dbReference type="PANTHER" id="PTHR45774:SF4">
    <property type="entry name" value="AXUNDEAD, ISOFORM F"/>
    <property type="match status" value="1"/>
</dbReference>
<dbReference type="SMART" id="SM00875">
    <property type="entry name" value="BACK"/>
    <property type="match status" value="1"/>
</dbReference>
<dbReference type="PANTHER" id="PTHR45774">
    <property type="entry name" value="BTB/POZ DOMAIN-CONTAINING"/>
    <property type="match status" value="1"/>
</dbReference>
<comment type="subcellular location">
    <subcellularLocation>
        <location evidence="1">Cytoplasm</location>
    </subcellularLocation>
</comment>